<reference evidence="2 3" key="1">
    <citation type="submission" date="2019-09" db="EMBL/GenBank/DDBJ databases">
        <title>Whole-genome sequence of the purple sulfur bacterium Thiohalocapsa marina DSM 19078.</title>
        <authorList>
            <person name="Kyndt J.A."/>
            <person name="Meyer T.E."/>
        </authorList>
    </citation>
    <scope>NUCLEOTIDE SEQUENCE [LARGE SCALE GENOMIC DNA]</scope>
    <source>
        <strain evidence="2 3">DSM 19078</strain>
    </source>
</reference>
<dbReference type="InterPro" id="IPR005180">
    <property type="entry name" value="DUF302"/>
</dbReference>
<proteinExistence type="predicted"/>
<gene>
    <name evidence="2" type="ORF">F2Q65_09020</name>
</gene>
<dbReference type="PANTHER" id="PTHR38342:SF1">
    <property type="entry name" value="SLR5037 PROTEIN"/>
    <property type="match status" value="1"/>
</dbReference>
<dbReference type="EMBL" id="VWXX01000010">
    <property type="protein sequence ID" value="KAA6185405.1"/>
    <property type="molecule type" value="Genomic_DNA"/>
</dbReference>
<keyword evidence="3" id="KW-1185">Reference proteome</keyword>
<dbReference type="PROSITE" id="PS51257">
    <property type="entry name" value="PROKAR_LIPOPROTEIN"/>
    <property type="match status" value="1"/>
</dbReference>
<comment type="caution">
    <text evidence="2">The sequence shown here is derived from an EMBL/GenBank/DDBJ whole genome shotgun (WGS) entry which is preliminary data.</text>
</comment>
<dbReference type="RefSeq" id="WP_150092569.1">
    <property type="nucleotide sequence ID" value="NZ_VWXX01000010.1"/>
</dbReference>
<evidence type="ECO:0000313" key="2">
    <source>
        <dbReference type="EMBL" id="KAA6185405.1"/>
    </source>
</evidence>
<feature type="domain" description="DUF302" evidence="1">
    <location>
        <begin position="60"/>
        <end position="123"/>
    </location>
</feature>
<dbReference type="SUPFAM" id="SSF103247">
    <property type="entry name" value="TT1751-like"/>
    <property type="match status" value="1"/>
</dbReference>
<dbReference type="InterPro" id="IPR035923">
    <property type="entry name" value="TT1751-like_sf"/>
</dbReference>
<dbReference type="OrthoDB" id="9791067at2"/>
<evidence type="ECO:0000259" key="1">
    <source>
        <dbReference type="Pfam" id="PF03625"/>
    </source>
</evidence>
<organism evidence="2 3">
    <name type="scientific">Thiohalocapsa marina</name>
    <dbReference type="NCBI Taxonomy" id="424902"/>
    <lineage>
        <taxon>Bacteria</taxon>
        <taxon>Pseudomonadati</taxon>
        <taxon>Pseudomonadota</taxon>
        <taxon>Gammaproteobacteria</taxon>
        <taxon>Chromatiales</taxon>
        <taxon>Chromatiaceae</taxon>
        <taxon>Thiohalocapsa</taxon>
    </lineage>
</organism>
<dbReference type="Gene3D" id="3.30.310.70">
    <property type="entry name" value="TT1751-like domain"/>
    <property type="match status" value="1"/>
</dbReference>
<dbReference type="Pfam" id="PF03625">
    <property type="entry name" value="DUF302"/>
    <property type="match status" value="1"/>
</dbReference>
<dbReference type="CDD" id="cd14797">
    <property type="entry name" value="DUF302"/>
    <property type="match status" value="1"/>
</dbReference>
<dbReference type="PANTHER" id="PTHR38342">
    <property type="entry name" value="SLR5037 PROTEIN"/>
    <property type="match status" value="1"/>
</dbReference>
<sequence>MNARRMLLIGMAGVVLLLAGCSMGSLMIQERRSPYDFDRTVALVQENARAQGWLVPKVHNFQQSLVKHGQPDPGRLTVIKLCKPEFATRMFGSDDTKYVSVMAPCSISIYEKTDGNTYVASMRMGLIGHLMGAEVGRVMADVDADDRQILRFLEQTD</sequence>
<accession>A0A5M8FRG0</accession>
<dbReference type="AlphaFoldDB" id="A0A5M8FRG0"/>
<evidence type="ECO:0000313" key="3">
    <source>
        <dbReference type="Proteomes" id="UP000322981"/>
    </source>
</evidence>
<protein>
    <submittedName>
        <fullName evidence="2">DUF302 domain-containing protein</fullName>
    </submittedName>
</protein>
<name>A0A5M8FRG0_9GAMM</name>
<dbReference type="Proteomes" id="UP000322981">
    <property type="component" value="Unassembled WGS sequence"/>
</dbReference>